<gene>
    <name evidence="2" type="ORF">ACH4OY_07020</name>
</gene>
<proteinExistence type="predicted"/>
<evidence type="ECO:0000256" key="1">
    <source>
        <dbReference type="SAM" id="MobiDB-lite"/>
    </source>
</evidence>
<dbReference type="EMBL" id="JBIRPU010000003">
    <property type="protein sequence ID" value="MFI0792435.1"/>
    <property type="molecule type" value="Genomic_DNA"/>
</dbReference>
<accession>A0ABW7SFH8</accession>
<comment type="caution">
    <text evidence="2">The sequence shown here is derived from an EMBL/GenBank/DDBJ whole genome shotgun (WGS) entry which is preliminary data.</text>
</comment>
<dbReference type="RefSeq" id="WP_396677123.1">
    <property type="nucleotide sequence ID" value="NZ_JBIRPU010000003.1"/>
</dbReference>
<protein>
    <submittedName>
        <fullName evidence="2">Uncharacterized protein</fullName>
    </submittedName>
</protein>
<reference evidence="2 3" key="1">
    <citation type="submission" date="2024-10" db="EMBL/GenBank/DDBJ databases">
        <title>The Natural Products Discovery Center: Release of the First 8490 Sequenced Strains for Exploring Actinobacteria Biosynthetic Diversity.</title>
        <authorList>
            <person name="Kalkreuter E."/>
            <person name="Kautsar S.A."/>
            <person name="Yang D."/>
            <person name="Bader C.D."/>
            <person name="Teijaro C.N."/>
            <person name="Fluegel L."/>
            <person name="Davis C.M."/>
            <person name="Simpson J.R."/>
            <person name="Lauterbach L."/>
            <person name="Steele A.D."/>
            <person name="Gui C."/>
            <person name="Meng S."/>
            <person name="Li G."/>
            <person name="Viehrig K."/>
            <person name="Ye F."/>
            <person name="Su P."/>
            <person name="Kiefer A.F."/>
            <person name="Nichols A."/>
            <person name="Cepeda A.J."/>
            <person name="Yan W."/>
            <person name="Fan B."/>
            <person name="Jiang Y."/>
            <person name="Adhikari A."/>
            <person name="Zheng C.-J."/>
            <person name="Schuster L."/>
            <person name="Cowan T.M."/>
            <person name="Smanski M.J."/>
            <person name="Chevrette M.G."/>
            <person name="De Carvalho L.P.S."/>
            <person name="Shen B."/>
        </authorList>
    </citation>
    <scope>NUCLEOTIDE SEQUENCE [LARGE SCALE GENOMIC DNA]</scope>
    <source>
        <strain evidence="2 3">NPDC021253</strain>
    </source>
</reference>
<keyword evidence="3" id="KW-1185">Reference proteome</keyword>
<name>A0ABW7SFH8_9ACTN</name>
<dbReference type="Proteomes" id="UP001611075">
    <property type="component" value="Unassembled WGS sequence"/>
</dbReference>
<evidence type="ECO:0000313" key="3">
    <source>
        <dbReference type="Proteomes" id="UP001611075"/>
    </source>
</evidence>
<organism evidence="2 3">
    <name type="scientific">Micromonospora rubida</name>
    <dbReference type="NCBI Taxonomy" id="2697657"/>
    <lineage>
        <taxon>Bacteria</taxon>
        <taxon>Bacillati</taxon>
        <taxon>Actinomycetota</taxon>
        <taxon>Actinomycetes</taxon>
        <taxon>Micromonosporales</taxon>
        <taxon>Micromonosporaceae</taxon>
        <taxon>Micromonospora</taxon>
    </lineage>
</organism>
<feature type="region of interest" description="Disordered" evidence="1">
    <location>
        <begin position="1"/>
        <end position="23"/>
    </location>
</feature>
<sequence>MPPIATLAQRGAATRPTCDYSSSTSRARYVVSPTAGEGVDGPGVVVDHPAARLVGAGVVHPARSRRSCRSA</sequence>
<evidence type="ECO:0000313" key="2">
    <source>
        <dbReference type="EMBL" id="MFI0792435.1"/>
    </source>
</evidence>